<accession>A0A9D3MYJ9</accession>
<evidence type="ECO:0000256" key="3">
    <source>
        <dbReference type="ARBA" id="ARBA00022554"/>
    </source>
</evidence>
<comment type="caution">
    <text evidence="10">The sequence shown here is derived from an EMBL/GenBank/DDBJ whole genome shotgun (WGS) entry which is preliminary data.</text>
</comment>
<gene>
    <name evidence="10" type="ORF">ANANG_G00017680</name>
</gene>
<feature type="region of interest" description="Disordered" evidence="8">
    <location>
        <begin position="565"/>
        <end position="587"/>
    </location>
</feature>
<evidence type="ECO:0000313" key="11">
    <source>
        <dbReference type="Proteomes" id="UP001044222"/>
    </source>
</evidence>
<evidence type="ECO:0000256" key="2">
    <source>
        <dbReference type="ARBA" id="ARBA00005462"/>
    </source>
</evidence>
<evidence type="ECO:0000256" key="8">
    <source>
        <dbReference type="SAM" id="MobiDB-lite"/>
    </source>
</evidence>
<evidence type="ECO:0000256" key="7">
    <source>
        <dbReference type="ARBA" id="ARBA00026209"/>
    </source>
</evidence>
<dbReference type="InterPro" id="IPR058678">
    <property type="entry name" value="ARM_PUB"/>
</dbReference>
<dbReference type="PANTHER" id="PTHR47249">
    <property type="entry name" value="VACUOLAR PROTEIN 8"/>
    <property type="match status" value="1"/>
</dbReference>
<dbReference type="InterPro" id="IPR000225">
    <property type="entry name" value="Armadillo"/>
</dbReference>
<dbReference type="Pfam" id="PF25598">
    <property type="entry name" value="ARM_PUB"/>
    <property type="match status" value="1"/>
</dbReference>
<dbReference type="AlphaFoldDB" id="A0A9D3MYJ9"/>
<keyword evidence="6" id="KW-0449">Lipoprotein</keyword>
<dbReference type="InterPro" id="IPR045156">
    <property type="entry name" value="Vac8"/>
</dbReference>
<name>A0A9D3MYJ9_ANGAN</name>
<proteinExistence type="inferred from homology"/>
<comment type="subcellular location">
    <subcellularLocation>
        <location evidence="1">Vacuole membrane</location>
        <topology evidence="1">Lipid-anchor</topology>
    </subcellularLocation>
</comment>
<sequence length="587" mass="63508">MGTALCERCAQLVEDLSAYVRRLSREIVEKIKECIQAIAQCCCMRRKGKGTIPRTSYKPLVQEHERLAAQELVQHLGSGSESVLLGNDCLQALNTLAVSENNELQQSAAVYLLHLSEHLPTALPSEFLEPYPALLRSCDVEVQRTTSLSLVNLLVDHNVNKELIVEMGTMEPILDLLESGDLTVQCNSCACVAMLATSDANREAIMSGDGVLRILVLAKSYDPRIQRNAVGALLNLTRSERVVGALCQEGVLPVLALLLQSADVEVQFYSCSALRNVAAVQEHHSSMLGIGDRFLLKSLLSLLSSPVEKNSCQACLCLRNFSENVQTQEELMALGCVPPLTTMLRSPAVGKSESAITLLSALSQHPPNRDGLVEEGLVQAVDELLLLHSSRTTVLSLGAVTVANLSTTPTGQQAVMDSHCVSRLLTALDPTSATEGARICIASCLHHLTCLELLKPHIAEKMTAEHISHLVRYASQEEIPELSFHAACIIGELGMNVAPLLRPHCDAVLGYLLQFLKSPEVRFQQLAIATLSTLKNDECFAAAVSGSAVQEQLCRVRAQTEKTSKLLSMVSPTSPSTDQPPSAQSLD</sequence>
<dbReference type="EMBL" id="JAFIRN010000001">
    <property type="protein sequence ID" value="KAG5857274.1"/>
    <property type="molecule type" value="Genomic_DNA"/>
</dbReference>
<dbReference type="GO" id="GO:0043495">
    <property type="term" value="F:protein-membrane adaptor activity"/>
    <property type="evidence" value="ECO:0007669"/>
    <property type="project" value="InterPro"/>
</dbReference>
<keyword evidence="5" id="KW-0472">Membrane</keyword>
<keyword evidence="11" id="KW-1185">Reference proteome</keyword>
<evidence type="ECO:0000256" key="4">
    <source>
        <dbReference type="ARBA" id="ARBA00022737"/>
    </source>
</evidence>
<feature type="compositionally biased region" description="Low complexity" evidence="8">
    <location>
        <begin position="571"/>
        <end position="587"/>
    </location>
</feature>
<evidence type="ECO:0000256" key="1">
    <source>
        <dbReference type="ARBA" id="ARBA00004592"/>
    </source>
</evidence>
<organism evidence="10 11">
    <name type="scientific">Anguilla anguilla</name>
    <name type="common">European freshwater eel</name>
    <name type="synonym">Muraena anguilla</name>
    <dbReference type="NCBI Taxonomy" id="7936"/>
    <lineage>
        <taxon>Eukaryota</taxon>
        <taxon>Metazoa</taxon>
        <taxon>Chordata</taxon>
        <taxon>Craniata</taxon>
        <taxon>Vertebrata</taxon>
        <taxon>Euteleostomi</taxon>
        <taxon>Actinopterygii</taxon>
        <taxon>Neopterygii</taxon>
        <taxon>Teleostei</taxon>
        <taxon>Anguilliformes</taxon>
        <taxon>Anguillidae</taxon>
        <taxon>Anguilla</taxon>
    </lineage>
</organism>
<feature type="domain" description="U-box" evidence="9">
    <location>
        <begin position="239"/>
        <end position="425"/>
    </location>
</feature>
<reference evidence="10" key="1">
    <citation type="submission" date="2021-01" db="EMBL/GenBank/DDBJ databases">
        <title>A chromosome-scale assembly of European eel, Anguilla anguilla.</title>
        <authorList>
            <person name="Henkel C."/>
            <person name="Jong-Raadsen S.A."/>
            <person name="Dufour S."/>
            <person name="Weltzien F.-A."/>
            <person name="Palstra A.P."/>
            <person name="Pelster B."/>
            <person name="Spaink H.P."/>
            <person name="Van Den Thillart G.E."/>
            <person name="Jansen H."/>
            <person name="Zahm M."/>
            <person name="Klopp C."/>
            <person name="Cedric C."/>
            <person name="Louis A."/>
            <person name="Berthelot C."/>
            <person name="Parey E."/>
            <person name="Roest Crollius H."/>
            <person name="Montfort J."/>
            <person name="Robinson-Rechavi M."/>
            <person name="Bucao C."/>
            <person name="Bouchez O."/>
            <person name="Gislard M."/>
            <person name="Lluch J."/>
            <person name="Milhes M."/>
            <person name="Lampietro C."/>
            <person name="Lopez Roques C."/>
            <person name="Donnadieu C."/>
            <person name="Braasch I."/>
            <person name="Desvignes T."/>
            <person name="Postlethwait J."/>
            <person name="Bobe J."/>
            <person name="Guiguen Y."/>
            <person name="Dirks R."/>
        </authorList>
    </citation>
    <scope>NUCLEOTIDE SEQUENCE</scope>
    <source>
        <strain evidence="10">Tag_6206</strain>
        <tissue evidence="10">Liver</tissue>
    </source>
</reference>
<keyword evidence="3" id="KW-0926">Vacuole</keyword>
<evidence type="ECO:0000259" key="9">
    <source>
        <dbReference type="Pfam" id="PF25598"/>
    </source>
</evidence>
<dbReference type="PANTHER" id="PTHR47249:SF1">
    <property type="entry name" value="VACUOLAR PROTEIN 8"/>
    <property type="match status" value="1"/>
</dbReference>
<dbReference type="SMART" id="SM00185">
    <property type="entry name" value="ARM"/>
    <property type="match status" value="6"/>
</dbReference>
<dbReference type="Pfam" id="PF00514">
    <property type="entry name" value="Arm"/>
    <property type="match status" value="1"/>
</dbReference>
<dbReference type="InterPro" id="IPR016024">
    <property type="entry name" value="ARM-type_fold"/>
</dbReference>
<dbReference type="InterPro" id="IPR011989">
    <property type="entry name" value="ARM-like"/>
</dbReference>
<dbReference type="Proteomes" id="UP001044222">
    <property type="component" value="Unassembled WGS sequence"/>
</dbReference>
<evidence type="ECO:0000256" key="5">
    <source>
        <dbReference type="ARBA" id="ARBA00023136"/>
    </source>
</evidence>
<protein>
    <recommendedName>
        <fullName evidence="7">Vacuolar protein 8</fullName>
    </recommendedName>
</protein>
<keyword evidence="4" id="KW-0677">Repeat</keyword>
<evidence type="ECO:0000313" key="10">
    <source>
        <dbReference type="EMBL" id="KAG5857274.1"/>
    </source>
</evidence>
<dbReference type="GO" id="GO:0071562">
    <property type="term" value="P:nucleus-vacuole junction assembly"/>
    <property type="evidence" value="ECO:0007669"/>
    <property type="project" value="InterPro"/>
</dbReference>
<evidence type="ECO:0000256" key="6">
    <source>
        <dbReference type="ARBA" id="ARBA00023288"/>
    </source>
</evidence>
<comment type="similarity">
    <text evidence="2">Belongs to the beta-catenin family.</text>
</comment>
<dbReference type="GO" id="GO:0005774">
    <property type="term" value="C:vacuolar membrane"/>
    <property type="evidence" value="ECO:0007669"/>
    <property type="project" value="UniProtKB-SubCell"/>
</dbReference>
<dbReference type="SUPFAM" id="SSF48371">
    <property type="entry name" value="ARM repeat"/>
    <property type="match status" value="1"/>
</dbReference>
<dbReference type="Gene3D" id="1.25.10.10">
    <property type="entry name" value="Leucine-rich Repeat Variant"/>
    <property type="match status" value="2"/>
</dbReference>